<gene>
    <name evidence="1" type="ORF">JK364_08635</name>
</gene>
<proteinExistence type="predicted"/>
<dbReference type="GO" id="GO:0016787">
    <property type="term" value="F:hydrolase activity"/>
    <property type="evidence" value="ECO:0007669"/>
    <property type="project" value="UniProtKB-KW"/>
</dbReference>
<dbReference type="RefSeq" id="WP_201849214.1">
    <property type="nucleotide sequence ID" value="NZ_JAERRG010000002.1"/>
</dbReference>
<evidence type="ECO:0000313" key="2">
    <source>
        <dbReference type="Proteomes" id="UP000621510"/>
    </source>
</evidence>
<protein>
    <submittedName>
        <fullName evidence="1">Alpha/beta hydrolase</fullName>
    </submittedName>
</protein>
<name>A0ABS1PJ90_9ACTN</name>
<organism evidence="1 2">
    <name type="scientific">Streptomyces endocoffeicus</name>
    <dbReference type="NCBI Taxonomy" id="2898945"/>
    <lineage>
        <taxon>Bacteria</taxon>
        <taxon>Bacillati</taxon>
        <taxon>Actinomycetota</taxon>
        <taxon>Actinomycetes</taxon>
        <taxon>Kitasatosporales</taxon>
        <taxon>Streptomycetaceae</taxon>
        <taxon>Streptomyces</taxon>
    </lineage>
</organism>
<reference evidence="1 2" key="1">
    <citation type="submission" date="2021-01" db="EMBL/GenBank/DDBJ databases">
        <title>WGS of actinomycetes isolated from Thailand.</title>
        <authorList>
            <person name="Thawai C."/>
        </authorList>
    </citation>
    <scope>NUCLEOTIDE SEQUENCE [LARGE SCALE GENOMIC DNA]</scope>
    <source>
        <strain evidence="1 2">CA3R110</strain>
    </source>
</reference>
<sequence length="192" mass="20344">MSIPLQPTVVIVPGLRDHIAEHWQTALARTLTAAGRDVRTVPPLDQDRLSRTARVEALHSVVSAVDGPMTLVAHSAGVITSVHWAHQHSAEVVGALLATPPDFGTPLPDGHPTPDALADLGWTPVPRGPLPFRSIVAVSANDPLGGFAPVVELARDWGSRVVELGEVGHLNPAAGYGPWPQAEELLRDLERG</sequence>
<dbReference type="EMBL" id="JAERRG010000002">
    <property type="protein sequence ID" value="MBL1112467.1"/>
    <property type="molecule type" value="Genomic_DNA"/>
</dbReference>
<dbReference type="Pfam" id="PF06821">
    <property type="entry name" value="Ser_hydrolase"/>
    <property type="match status" value="1"/>
</dbReference>
<dbReference type="Proteomes" id="UP000621510">
    <property type="component" value="Unassembled WGS sequence"/>
</dbReference>
<accession>A0ABS1PJ90</accession>
<dbReference type="InterPro" id="IPR010662">
    <property type="entry name" value="RBBP9/YdeN"/>
</dbReference>
<dbReference type="InterPro" id="IPR029058">
    <property type="entry name" value="AB_hydrolase_fold"/>
</dbReference>
<evidence type="ECO:0000313" key="1">
    <source>
        <dbReference type="EMBL" id="MBL1112467.1"/>
    </source>
</evidence>
<keyword evidence="2" id="KW-1185">Reference proteome</keyword>
<dbReference type="SUPFAM" id="SSF53474">
    <property type="entry name" value="alpha/beta-Hydrolases"/>
    <property type="match status" value="1"/>
</dbReference>
<dbReference type="Gene3D" id="3.40.50.1820">
    <property type="entry name" value="alpha/beta hydrolase"/>
    <property type="match status" value="1"/>
</dbReference>
<comment type="caution">
    <text evidence="1">The sequence shown here is derived from an EMBL/GenBank/DDBJ whole genome shotgun (WGS) entry which is preliminary data.</text>
</comment>
<keyword evidence="1" id="KW-0378">Hydrolase</keyword>